<dbReference type="AlphaFoldDB" id="A0A1Z4EJE2"/>
<feature type="compositionally biased region" description="Pro residues" evidence="1">
    <location>
        <begin position="63"/>
        <end position="73"/>
    </location>
</feature>
<feature type="region of interest" description="Disordered" evidence="1">
    <location>
        <begin position="50"/>
        <end position="95"/>
    </location>
</feature>
<reference evidence="3" key="1">
    <citation type="submission" date="2017-06" db="EMBL/GenBank/DDBJ databases">
        <title>Complete Genome Sequence of Mycobacterium shigaense.</title>
        <authorList>
            <person name="Fukano H."/>
            <person name="Yoshida M."/>
            <person name="Kazumi Y."/>
            <person name="Ogura Y."/>
            <person name="Mitarai S."/>
            <person name="Hayashi T."/>
            <person name="Hoshino Y."/>
        </authorList>
    </citation>
    <scope>NUCLEOTIDE SEQUENCE [LARGE SCALE GENOMIC DNA]</scope>
    <source>
        <strain evidence="3">UN-152</strain>
    </source>
</reference>
<sequence>MTGAASFRIRTSITKLALVAALTATPTAGMCLVVHAGATPTVLASYRLSPAQPPVAPTTSVPQPAPSPAPPAPAEFRQQPPDDFNYGTDGGGGGG</sequence>
<evidence type="ECO:0000313" key="3">
    <source>
        <dbReference type="Proteomes" id="UP000217736"/>
    </source>
</evidence>
<evidence type="ECO:0000313" key="2">
    <source>
        <dbReference type="EMBL" id="BAX93084.1"/>
    </source>
</evidence>
<keyword evidence="3" id="KW-1185">Reference proteome</keyword>
<evidence type="ECO:0000256" key="1">
    <source>
        <dbReference type="SAM" id="MobiDB-lite"/>
    </source>
</evidence>
<dbReference type="Proteomes" id="UP000217736">
    <property type="component" value="Chromosome"/>
</dbReference>
<gene>
    <name evidence="2" type="ORF">MSG_02943</name>
</gene>
<accession>A0A1Z4EJE2</accession>
<dbReference type="EMBL" id="AP018164">
    <property type="protein sequence ID" value="BAX93084.1"/>
    <property type="molecule type" value="Genomic_DNA"/>
</dbReference>
<organism evidence="2 3">
    <name type="scientific">Mycobacterium shigaense</name>
    <dbReference type="NCBI Taxonomy" id="722731"/>
    <lineage>
        <taxon>Bacteria</taxon>
        <taxon>Bacillati</taxon>
        <taxon>Actinomycetota</taxon>
        <taxon>Actinomycetes</taxon>
        <taxon>Mycobacteriales</taxon>
        <taxon>Mycobacteriaceae</taxon>
        <taxon>Mycobacterium</taxon>
        <taxon>Mycobacterium simiae complex</taxon>
    </lineage>
</organism>
<dbReference type="RefSeq" id="WP_142404536.1">
    <property type="nucleotide sequence ID" value="NZ_AP018164.1"/>
</dbReference>
<dbReference type="KEGG" id="mshg:MSG_02943"/>
<name>A0A1Z4EJE2_9MYCO</name>
<protein>
    <submittedName>
        <fullName evidence="2">Uncharacterized protein</fullName>
    </submittedName>
</protein>
<proteinExistence type="predicted"/>